<evidence type="ECO:0000313" key="1">
    <source>
        <dbReference type="EMBL" id="GLL01486.1"/>
    </source>
</evidence>
<reference evidence="1" key="1">
    <citation type="journal article" date="2014" name="Int. J. Syst. Evol. Microbiol.">
        <title>Complete genome sequence of Corynebacterium casei LMG S-19264T (=DSM 44701T), isolated from a smear-ripened cheese.</title>
        <authorList>
            <consortium name="US DOE Joint Genome Institute (JGI-PGF)"/>
            <person name="Walter F."/>
            <person name="Albersmeier A."/>
            <person name="Kalinowski J."/>
            <person name="Ruckert C."/>
        </authorList>
    </citation>
    <scope>NUCLEOTIDE SEQUENCE</scope>
    <source>
        <strain evidence="1">VKM Ac-1321</strain>
    </source>
</reference>
<organism evidence="1 2">
    <name type="scientific">Dactylosporangium matsuzakiense</name>
    <dbReference type="NCBI Taxonomy" id="53360"/>
    <lineage>
        <taxon>Bacteria</taxon>
        <taxon>Bacillati</taxon>
        <taxon>Actinomycetota</taxon>
        <taxon>Actinomycetes</taxon>
        <taxon>Micromonosporales</taxon>
        <taxon>Micromonosporaceae</taxon>
        <taxon>Dactylosporangium</taxon>
    </lineage>
</organism>
<evidence type="ECO:0008006" key="3">
    <source>
        <dbReference type="Google" id="ProtNLM"/>
    </source>
</evidence>
<dbReference type="Pfam" id="PF15595">
    <property type="entry name" value="Imm51"/>
    <property type="match status" value="1"/>
</dbReference>
<accession>A0A9W6KG54</accession>
<reference evidence="1" key="2">
    <citation type="submission" date="2023-01" db="EMBL/GenBank/DDBJ databases">
        <authorList>
            <person name="Sun Q."/>
            <person name="Evtushenko L."/>
        </authorList>
    </citation>
    <scope>NUCLEOTIDE SEQUENCE</scope>
    <source>
        <strain evidence="1">VKM Ac-1321</strain>
    </source>
</reference>
<evidence type="ECO:0000313" key="2">
    <source>
        <dbReference type="Proteomes" id="UP001143480"/>
    </source>
</evidence>
<proteinExistence type="predicted"/>
<gene>
    <name evidence="1" type="ORF">GCM10017581_032270</name>
</gene>
<dbReference type="Proteomes" id="UP001143480">
    <property type="component" value="Unassembled WGS sequence"/>
</dbReference>
<dbReference type="RefSeq" id="WP_261964944.1">
    <property type="nucleotide sequence ID" value="NZ_BAAAXA010000001.1"/>
</dbReference>
<dbReference type="AlphaFoldDB" id="A0A9W6KG54"/>
<protein>
    <recommendedName>
        <fullName evidence="3">Immunity protein 51 of polymorphic toxin system</fullName>
    </recommendedName>
</protein>
<sequence>MTPLKIIETRPGNHSLLLNAGSTAVDGAVAELGHEPNGYFWEGVARLIVAAKDPELEGRFKYDPEGGMFVAYGTDVAALEKLGTMMAAVANSPARLREIVALAQEHGVEFDD</sequence>
<dbReference type="EMBL" id="BSFP01000016">
    <property type="protein sequence ID" value="GLL01486.1"/>
    <property type="molecule type" value="Genomic_DNA"/>
</dbReference>
<keyword evidence="2" id="KW-1185">Reference proteome</keyword>
<name>A0A9W6KG54_9ACTN</name>
<comment type="caution">
    <text evidence="1">The sequence shown here is derived from an EMBL/GenBank/DDBJ whole genome shotgun (WGS) entry which is preliminary data.</text>
</comment>
<dbReference type="InterPro" id="IPR028956">
    <property type="entry name" value="Imm51"/>
</dbReference>